<dbReference type="GO" id="GO:0003964">
    <property type="term" value="F:RNA-directed DNA polymerase activity"/>
    <property type="evidence" value="ECO:0007669"/>
    <property type="project" value="UniProtKB-KW"/>
</dbReference>
<protein>
    <submittedName>
        <fullName evidence="1">RNA-directed DNA polymerase, eukaryota</fullName>
    </submittedName>
</protein>
<dbReference type="SUPFAM" id="SSF56219">
    <property type="entry name" value="DNase I-like"/>
    <property type="match status" value="1"/>
</dbReference>
<keyword evidence="1" id="KW-0808">Transferase</keyword>
<comment type="caution">
    <text evidence="1">The sequence shown here is derived from an EMBL/GenBank/DDBJ whole genome shotgun (WGS) entry which is preliminary data.</text>
</comment>
<keyword evidence="1" id="KW-0695">RNA-directed DNA polymerase</keyword>
<dbReference type="AlphaFoldDB" id="A0A699K9X3"/>
<evidence type="ECO:0000313" key="1">
    <source>
        <dbReference type="EMBL" id="GFA82531.1"/>
    </source>
</evidence>
<name>A0A699K9X3_TANCI</name>
<proteinExistence type="predicted"/>
<sequence>MFHKINSMILDYFVAIKGEWVPNGKKLLIISVYAPQELSEKKMLWDYLNLVIDNWNGVDAFNSFISVVGLEEVPLGGFSFTRCHKLATKMSKLDRFLISEGLMGLCPNTSAITLDRYLSNHRPILMHES</sequence>
<keyword evidence="1" id="KW-0548">Nucleotidyltransferase</keyword>
<gene>
    <name evidence="1" type="ORF">Tci_654503</name>
</gene>
<dbReference type="InterPro" id="IPR036691">
    <property type="entry name" value="Endo/exonu/phosph_ase_sf"/>
</dbReference>
<reference evidence="1" key="1">
    <citation type="journal article" date="2019" name="Sci. Rep.">
        <title>Draft genome of Tanacetum cinerariifolium, the natural source of mosquito coil.</title>
        <authorList>
            <person name="Yamashiro T."/>
            <person name="Shiraishi A."/>
            <person name="Satake H."/>
            <person name="Nakayama K."/>
        </authorList>
    </citation>
    <scope>NUCLEOTIDE SEQUENCE</scope>
</reference>
<dbReference type="EMBL" id="BKCJ010495190">
    <property type="protein sequence ID" value="GFA82531.1"/>
    <property type="molecule type" value="Genomic_DNA"/>
</dbReference>
<accession>A0A699K9X3</accession>
<organism evidence="1">
    <name type="scientific">Tanacetum cinerariifolium</name>
    <name type="common">Dalmatian daisy</name>
    <name type="synonym">Chrysanthemum cinerariifolium</name>
    <dbReference type="NCBI Taxonomy" id="118510"/>
    <lineage>
        <taxon>Eukaryota</taxon>
        <taxon>Viridiplantae</taxon>
        <taxon>Streptophyta</taxon>
        <taxon>Embryophyta</taxon>
        <taxon>Tracheophyta</taxon>
        <taxon>Spermatophyta</taxon>
        <taxon>Magnoliopsida</taxon>
        <taxon>eudicotyledons</taxon>
        <taxon>Gunneridae</taxon>
        <taxon>Pentapetalae</taxon>
        <taxon>asterids</taxon>
        <taxon>campanulids</taxon>
        <taxon>Asterales</taxon>
        <taxon>Asteraceae</taxon>
        <taxon>Asteroideae</taxon>
        <taxon>Anthemideae</taxon>
        <taxon>Anthemidinae</taxon>
        <taxon>Tanacetum</taxon>
    </lineage>
</organism>